<accession>A0A1Z4KEX4</accession>
<dbReference type="Proteomes" id="UP000217507">
    <property type="component" value="Chromosome"/>
</dbReference>
<sequence>MLNRSNLTQKLVIFTALLSSGLVFHQQVKEPQRLFQLNSHFWVSEKKVNIANLADGNYQFCSQPDPQDWRDGAGVCANFHKNGHRFDGYYGYPHSDNFVCIRGNIKGNLIAGEALSILWADEEQNNISTSGFKWDSEERLTLSQGNFISTANHEDAVQWIIYRQALLNLEGFYQYNRPRMTPVSQLCQWR</sequence>
<dbReference type="SUPFAM" id="SSF63862">
    <property type="entry name" value="Thiamin pyrophosphokinase, substrate-binding domain"/>
    <property type="match status" value="1"/>
</dbReference>
<name>A0A1Z4KEX4_ANAVA</name>
<organism evidence="1 2">
    <name type="scientific">Trichormus variabilis NIES-23</name>
    <dbReference type="NCBI Taxonomy" id="1973479"/>
    <lineage>
        <taxon>Bacteria</taxon>
        <taxon>Bacillati</taxon>
        <taxon>Cyanobacteriota</taxon>
        <taxon>Cyanophyceae</taxon>
        <taxon>Nostocales</taxon>
        <taxon>Nostocaceae</taxon>
        <taxon>Trichormus</taxon>
    </lineage>
</organism>
<dbReference type="InterPro" id="IPR036371">
    <property type="entry name" value="TPK_B1-bd_sf"/>
</dbReference>
<proteinExistence type="predicted"/>
<protein>
    <submittedName>
        <fullName evidence="1">Uncharacterized protein</fullName>
    </submittedName>
</protein>
<dbReference type="EMBL" id="AP018216">
    <property type="protein sequence ID" value="BAY67524.1"/>
    <property type="molecule type" value="Genomic_DNA"/>
</dbReference>
<evidence type="ECO:0000313" key="2">
    <source>
        <dbReference type="Proteomes" id="UP000217507"/>
    </source>
</evidence>
<reference evidence="1 2" key="1">
    <citation type="submission" date="2017-06" db="EMBL/GenBank/DDBJ databases">
        <title>Genome sequencing of cyanobaciteial culture collection at National Institute for Environmental Studies (NIES).</title>
        <authorList>
            <person name="Hirose Y."/>
            <person name="Shimura Y."/>
            <person name="Fujisawa T."/>
            <person name="Nakamura Y."/>
            <person name="Kawachi M."/>
        </authorList>
    </citation>
    <scope>NUCLEOTIDE SEQUENCE [LARGE SCALE GENOMIC DNA]</scope>
    <source>
        <strain evidence="1 2">NIES-23</strain>
    </source>
</reference>
<gene>
    <name evidence="1" type="ORF">NIES23_02980</name>
</gene>
<dbReference type="GO" id="GO:0009229">
    <property type="term" value="P:thiamine diphosphate biosynthetic process"/>
    <property type="evidence" value="ECO:0007669"/>
    <property type="project" value="InterPro"/>
</dbReference>
<evidence type="ECO:0000313" key="1">
    <source>
        <dbReference type="EMBL" id="BAY67524.1"/>
    </source>
</evidence>
<dbReference type="AlphaFoldDB" id="A0A1Z4KEX4"/>